<evidence type="ECO:0000313" key="19">
    <source>
        <dbReference type="Proteomes" id="UP000095237"/>
    </source>
</evidence>
<comment type="caution">
    <text evidence="18">The sequence shown here is derived from an EMBL/GenBank/DDBJ whole genome shotgun (WGS) entry which is preliminary data.</text>
</comment>
<evidence type="ECO:0000259" key="16">
    <source>
        <dbReference type="Pfam" id="PF02875"/>
    </source>
</evidence>
<dbReference type="Pfam" id="PF01225">
    <property type="entry name" value="Mur_ligase"/>
    <property type="match status" value="1"/>
</dbReference>
<evidence type="ECO:0000313" key="18">
    <source>
        <dbReference type="EMBL" id="OEG69095.1"/>
    </source>
</evidence>
<keyword evidence="9 14" id="KW-0133">Cell shape</keyword>
<dbReference type="SUPFAM" id="SSF51984">
    <property type="entry name" value="MurCD N-terminal domain"/>
    <property type="match status" value="1"/>
</dbReference>
<dbReference type="NCBIfam" id="TIGR01082">
    <property type="entry name" value="murC"/>
    <property type="match status" value="1"/>
</dbReference>
<keyword evidence="10 14" id="KW-0573">Peptidoglycan synthesis</keyword>
<sequence length="450" mass="49252">MFRENQNIHFVGIGGSGMSGIAEVLINLGHSVSGSDLKKTDVTEHLKAIGAKIYIGHNCENIKSAEVVVTSTAISRNNPEVVAAFKKKIPIISRIEMLAELARLKYAVTITGTHGKTTTTSLISLVLYDGGLDPTVIIGGRLKNLKTNAKLGRGDYIVVEADESDGSFLKLSPVVTVVTNIDNDHLDYYGNMENLKEAFVKHINCIPFYGAAIICSDNEVVRKIIPKITRKYVTYGLAGNPDIKASNIKVLRNRMSFDVVYMGKKAGNICIRVPGKHNVSNSLAAIGVGLRLGISFSSIADTINKFDGVSRRLEIKGEKNGVTVIDDYGHHPTEVVVTLRAIKHFWPERRLVVLFQPHRYTRTKQLFNEFGRSFSDADFVKVLDVYSAGEQPIDGVTSDLILESLVSNKCRAGKFSDLEEFSKDISAGDIVLTLGAGDVWKKGEELLALI</sequence>
<dbReference type="GO" id="GO:0008763">
    <property type="term" value="F:UDP-N-acetylmuramate-L-alanine ligase activity"/>
    <property type="evidence" value="ECO:0007669"/>
    <property type="project" value="UniProtKB-UniRule"/>
</dbReference>
<dbReference type="InterPro" id="IPR004101">
    <property type="entry name" value="Mur_ligase_C"/>
</dbReference>
<evidence type="ECO:0000259" key="15">
    <source>
        <dbReference type="Pfam" id="PF01225"/>
    </source>
</evidence>
<dbReference type="HAMAP" id="MF_00046">
    <property type="entry name" value="MurC"/>
    <property type="match status" value="1"/>
</dbReference>
<dbReference type="PANTHER" id="PTHR43445:SF3">
    <property type="entry name" value="UDP-N-ACETYLMURAMATE--L-ALANINE LIGASE"/>
    <property type="match status" value="1"/>
</dbReference>
<comment type="similarity">
    <text evidence="14">Belongs to the MurCDEF family.</text>
</comment>
<evidence type="ECO:0000256" key="1">
    <source>
        <dbReference type="ARBA" id="ARBA00004496"/>
    </source>
</evidence>
<evidence type="ECO:0000256" key="7">
    <source>
        <dbReference type="ARBA" id="ARBA00022741"/>
    </source>
</evidence>
<dbReference type="Pfam" id="PF02875">
    <property type="entry name" value="Mur_ligase_C"/>
    <property type="match status" value="1"/>
</dbReference>
<dbReference type="GO" id="GO:0009252">
    <property type="term" value="P:peptidoglycan biosynthetic process"/>
    <property type="evidence" value="ECO:0007669"/>
    <property type="project" value="UniProtKB-UniRule"/>
</dbReference>
<feature type="domain" description="Mur ligase C-terminal" evidence="16">
    <location>
        <begin position="311"/>
        <end position="437"/>
    </location>
</feature>
<dbReference type="SUPFAM" id="SSF53623">
    <property type="entry name" value="MurD-like peptide ligases, catalytic domain"/>
    <property type="match status" value="1"/>
</dbReference>
<evidence type="ECO:0000256" key="6">
    <source>
        <dbReference type="ARBA" id="ARBA00022618"/>
    </source>
</evidence>
<proteinExistence type="inferred from homology"/>
<dbReference type="Pfam" id="PF08245">
    <property type="entry name" value="Mur_ligase_M"/>
    <property type="match status" value="1"/>
</dbReference>
<dbReference type="GO" id="GO:0005737">
    <property type="term" value="C:cytoplasm"/>
    <property type="evidence" value="ECO:0007669"/>
    <property type="project" value="UniProtKB-SubCell"/>
</dbReference>
<dbReference type="GO" id="GO:0005524">
    <property type="term" value="F:ATP binding"/>
    <property type="evidence" value="ECO:0007669"/>
    <property type="project" value="UniProtKB-UniRule"/>
</dbReference>
<dbReference type="InterPro" id="IPR013221">
    <property type="entry name" value="Mur_ligase_cen"/>
</dbReference>
<dbReference type="Gene3D" id="3.90.190.20">
    <property type="entry name" value="Mur ligase, C-terminal domain"/>
    <property type="match status" value="1"/>
</dbReference>
<dbReference type="InterPro" id="IPR036565">
    <property type="entry name" value="Mur-like_cat_sf"/>
</dbReference>
<dbReference type="Gene3D" id="3.40.50.720">
    <property type="entry name" value="NAD(P)-binding Rossmann-like Domain"/>
    <property type="match status" value="1"/>
</dbReference>
<dbReference type="GO" id="GO:0008360">
    <property type="term" value="P:regulation of cell shape"/>
    <property type="evidence" value="ECO:0007669"/>
    <property type="project" value="UniProtKB-KW"/>
</dbReference>
<keyword evidence="5 14" id="KW-0436">Ligase</keyword>
<organism evidence="18 19">
    <name type="scientific">Endomicrobium trichonymphae</name>
    <dbReference type="NCBI Taxonomy" id="1408204"/>
    <lineage>
        <taxon>Bacteria</taxon>
        <taxon>Pseudomonadati</taxon>
        <taxon>Elusimicrobiota</taxon>
        <taxon>Endomicrobiia</taxon>
        <taxon>Endomicrobiales</taxon>
        <taxon>Endomicrobiaceae</taxon>
        <taxon>Candidatus Endomicrobiellum</taxon>
    </lineage>
</organism>
<feature type="domain" description="Mur ligase central" evidence="17">
    <location>
        <begin position="110"/>
        <end position="288"/>
    </location>
</feature>
<keyword evidence="12 14" id="KW-0961">Cell wall biogenesis/degradation</keyword>
<feature type="domain" description="Mur ligase N-terminal catalytic" evidence="15">
    <location>
        <begin position="7"/>
        <end position="106"/>
    </location>
</feature>
<comment type="pathway">
    <text evidence="2 14">Cell wall biogenesis; peptidoglycan biosynthesis.</text>
</comment>
<dbReference type="InterPro" id="IPR050061">
    <property type="entry name" value="MurCDEF_pg_biosynth"/>
</dbReference>
<dbReference type="InterPro" id="IPR036615">
    <property type="entry name" value="Mur_ligase_C_dom_sf"/>
</dbReference>
<evidence type="ECO:0000259" key="17">
    <source>
        <dbReference type="Pfam" id="PF08245"/>
    </source>
</evidence>
<dbReference type="GO" id="GO:0071555">
    <property type="term" value="P:cell wall organization"/>
    <property type="evidence" value="ECO:0007669"/>
    <property type="project" value="UniProtKB-KW"/>
</dbReference>
<keyword evidence="11 14" id="KW-0131">Cell cycle</keyword>
<evidence type="ECO:0000256" key="13">
    <source>
        <dbReference type="ARBA" id="ARBA00047833"/>
    </source>
</evidence>
<reference evidence="18 19" key="1">
    <citation type="submission" date="2015-11" db="EMBL/GenBank/DDBJ databases">
        <title>Evidence for parallel genomic evolution in an endosymbiosis of termite gut flagellates.</title>
        <authorList>
            <person name="Zheng H."/>
        </authorList>
    </citation>
    <scope>NUCLEOTIDE SEQUENCE [LARGE SCALE GENOMIC DNA]</scope>
    <source>
        <strain evidence="18 19">CET450</strain>
    </source>
</reference>
<comment type="function">
    <text evidence="14">Cell wall formation.</text>
</comment>
<protein>
    <recommendedName>
        <fullName evidence="3 14">UDP-N-acetylmuramate--L-alanine ligase</fullName>
        <ecNumber evidence="3 14">6.3.2.8</ecNumber>
    </recommendedName>
    <alternativeName>
        <fullName evidence="14">UDP-N-acetylmuramoyl-L-alanine synthetase</fullName>
    </alternativeName>
</protein>
<gene>
    <name evidence="14 18" type="primary">murC</name>
    <name evidence="18" type="ORF">ATZ36_11575</name>
</gene>
<keyword evidence="8 14" id="KW-0067">ATP-binding</keyword>
<evidence type="ECO:0000256" key="14">
    <source>
        <dbReference type="HAMAP-Rule" id="MF_00046"/>
    </source>
</evidence>
<evidence type="ECO:0000256" key="10">
    <source>
        <dbReference type="ARBA" id="ARBA00022984"/>
    </source>
</evidence>
<evidence type="ECO:0000256" key="5">
    <source>
        <dbReference type="ARBA" id="ARBA00022598"/>
    </source>
</evidence>
<dbReference type="AlphaFoldDB" id="A0A1E5IFD8"/>
<dbReference type="PANTHER" id="PTHR43445">
    <property type="entry name" value="UDP-N-ACETYLMURAMATE--L-ALANINE LIGASE-RELATED"/>
    <property type="match status" value="1"/>
</dbReference>
<evidence type="ECO:0000256" key="11">
    <source>
        <dbReference type="ARBA" id="ARBA00023306"/>
    </source>
</evidence>
<dbReference type="EMBL" id="LNVX01000856">
    <property type="protein sequence ID" value="OEG69095.1"/>
    <property type="molecule type" value="Genomic_DNA"/>
</dbReference>
<dbReference type="InterPro" id="IPR000713">
    <property type="entry name" value="Mur_ligase_N"/>
</dbReference>
<dbReference type="UniPathway" id="UPA00219"/>
<name>A0A1E5IFD8_ENDTX</name>
<evidence type="ECO:0000256" key="4">
    <source>
        <dbReference type="ARBA" id="ARBA00022490"/>
    </source>
</evidence>
<dbReference type="EC" id="6.3.2.8" evidence="3 14"/>
<dbReference type="InterPro" id="IPR005758">
    <property type="entry name" value="UDP-N-AcMur_Ala_ligase_MurC"/>
</dbReference>
<accession>A0A1E5IFD8</accession>
<comment type="catalytic activity">
    <reaction evidence="13 14">
        <text>UDP-N-acetyl-alpha-D-muramate + L-alanine + ATP = UDP-N-acetyl-alpha-D-muramoyl-L-alanine + ADP + phosphate + H(+)</text>
        <dbReference type="Rhea" id="RHEA:23372"/>
        <dbReference type="ChEBI" id="CHEBI:15378"/>
        <dbReference type="ChEBI" id="CHEBI:30616"/>
        <dbReference type="ChEBI" id="CHEBI:43474"/>
        <dbReference type="ChEBI" id="CHEBI:57972"/>
        <dbReference type="ChEBI" id="CHEBI:70757"/>
        <dbReference type="ChEBI" id="CHEBI:83898"/>
        <dbReference type="ChEBI" id="CHEBI:456216"/>
        <dbReference type="EC" id="6.3.2.8"/>
    </reaction>
</comment>
<evidence type="ECO:0000256" key="12">
    <source>
        <dbReference type="ARBA" id="ARBA00023316"/>
    </source>
</evidence>
<keyword evidence="6 14" id="KW-0132">Cell division</keyword>
<feature type="binding site" evidence="14">
    <location>
        <begin position="112"/>
        <end position="118"/>
    </location>
    <ligand>
        <name>ATP</name>
        <dbReference type="ChEBI" id="CHEBI:30616"/>
    </ligand>
</feature>
<dbReference type="SUPFAM" id="SSF53244">
    <property type="entry name" value="MurD-like peptide ligases, peptide-binding domain"/>
    <property type="match status" value="1"/>
</dbReference>
<comment type="subcellular location">
    <subcellularLocation>
        <location evidence="1 14">Cytoplasm</location>
    </subcellularLocation>
</comment>
<evidence type="ECO:0000256" key="8">
    <source>
        <dbReference type="ARBA" id="ARBA00022840"/>
    </source>
</evidence>
<evidence type="ECO:0000256" key="2">
    <source>
        <dbReference type="ARBA" id="ARBA00004752"/>
    </source>
</evidence>
<dbReference type="Proteomes" id="UP000095237">
    <property type="component" value="Unassembled WGS sequence"/>
</dbReference>
<evidence type="ECO:0000256" key="9">
    <source>
        <dbReference type="ARBA" id="ARBA00022960"/>
    </source>
</evidence>
<keyword evidence="19" id="KW-1185">Reference proteome</keyword>
<keyword evidence="4 14" id="KW-0963">Cytoplasm</keyword>
<dbReference type="Gene3D" id="3.40.1190.10">
    <property type="entry name" value="Mur-like, catalytic domain"/>
    <property type="match status" value="1"/>
</dbReference>
<evidence type="ECO:0000256" key="3">
    <source>
        <dbReference type="ARBA" id="ARBA00012211"/>
    </source>
</evidence>
<dbReference type="GO" id="GO:0051301">
    <property type="term" value="P:cell division"/>
    <property type="evidence" value="ECO:0007669"/>
    <property type="project" value="UniProtKB-KW"/>
</dbReference>
<keyword evidence="7 14" id="KW-0547">Nucleotide-binding</keyword>